<feature type="coiled-coil region" evidence="1">
    <location>
        <begin position="248"/>
        <end position="275"/>
    </location>
</feature>
<dbReference type="VEuPathDB" id="PlasmoDB:POWCR01_140024700"/>
<feature type="compositionally biased region" description="Basic residues" evidence="2">
    <location>
        <begin position="1303"/>
        <end position="1313"/>
    </location>
</feature>
<feature type="compositionally biased region" description="Polar residues" evidence="2">
    <location>
        <begin position="808"/>
        <end position="821"/>
    </location>
</feature>
<evidence type="ECO:0000256" key="1">
    <source>
        <dbReference type="SAM" id="Coils"/>
    </source>
</evidence>
<feature type="compositionally biased region" description="Basic and acidic residues" evidence="2">
    <location>
        <begin position="784"/>
        <end position="798"/>
    </location>
</feature>
<feature type="region of interest" description="Disordered" evidence="2">
    <location>
        <begin position="883"/>
        <end position="917"/>
    </location>
</feature>
<protein>
    <submittedName>
        <fullName evidence="3">Uncharacterized protein</fullName>
    </submittedName>
</protein>
<sequence length="1321" mass="152153">MNFLSSKHNVRSTKSEVIQKINNRSNINNDNSSNIIADSKGAEYDTGSNSNCVPEENIPGANYDIDKRSEIHYCNKAYDPHYMYMNKISNNVRPTRNHTSTHRISSPRAHSINLFAPKAARTSTISRNFDDKLSYASFYTKEKKNLEKISTPDSNDSFKTQANSQIVEQSIELLKHLIHQENRERHLSIKENYKKNKLLFKLADEVMKYDDRQEYVPPEYNSNKLYNGNYQSSNTHSTNLHSNSDNSLELYKKKMDMLNLKYLKLKNEFSHLNNENVVLKKHLKNMKDNYYDENPKSATVSFSRGIIKEKITLRNDSNNSIENEEKLKQNQMEDIKLNKQVSNNSVSSHVYPFVRKTLVDNQVQTEYPMIHPSLNSTDHTISSEGVKLSNNENVKNLTANGIDENYIRRIREQIRKEVTQEITDKLEKKYKDELLKLRKGLTYDVSNANRMEDFSLDNLFNNCQNELDEQIRDTINSYKNNLYNNFKEFLHIYKGNEYKPGEKYTNEQFDITKIQTEIEDPFYLHSMSEKINECLITFESMNNKKKDNIKEEDEKRINDSNSLITALNNINIDINNIENMIYSVNANICQVKLLDDAVSFPGEMNALSTLSSKCVQTDEEEEEEEEEEGVRNLRNLENLEHIANNSVEGVEECIQLKNSENVLDANENSIEFGKLPPDDSIDIVMINPTKETSHEAQYNEKCEKFSCSMTGENVNINIGGNLNSVMAIGINNGTQDEAQEGMRHEKGGEENSDRIHDMDRSFSQAWLDQNRHTSMQNENDSIDITDHNCSKSGMEQKKTKSTSSLSSYYNGDGSSNKYSTELSKKECLPSQIIDKSIGSKENEKEKKKSKWRSIFSSKKEKKKNLSDNFGNDAELWSKGENGAICENSQSRGHDESSNKDHASRNGEQYSSFINTSSNNMKIEKGELDVMTSCVNNQDELENYNDSGDSFNNPIRGYHSNANISQEKKRESVQSNVYGNRQSEDLYIYNTNAVGDPSYKDHGMNNYNYPKEFESNGHEVNGYYKANGNLGHVYANQYNNNNVLDYGSSLDLNKRHNNRNDHISNSPYNANGNVDIYTNADMYTSGDINTSGDTNTNAYKEEHGNIGRTEKIPMNCSVYSYNTTPGNKENAYSVDEEHKYEQEQFYTKQKNSTNTMNFNEQNYPNDHLLFKKRSDENNYGDEFAKIADTQQNRENENFFSFYNNGINNEKVNNGVKCVNEINNQYNLFYNMNGQNEENNNFYVNEYNNHHFGDASEKFSQNCYSKTSNIKRVNSSAINVNKNHTTDLFQNNKIKLSTKSEVHYNSHKSQKNKAKKNLEDLFA</sequence>
<evidence type="ECO:0000256" key="2">
    <source>
        <dbReference type="SAM" id="MobiDB-lite"/>
    </source>
</evidence>
<feature type="region of interest" description="Disordered" evidence="2">
    <location>
        <begin position="773"/>
        <end position="823"/>
    </location>
</feature>
<dbReference type="Proteomes" id="UP000242942">
    <property type="component" value="Chromosome 14"/>
</dbReference>
<feature type="coiled-coil region" evidence="1">
    <location>
        <begin position="607"/>
        <end position="639"/>
    </location>
</feature>
<evidence type="ECO:0000313" key="4">
    <source>
        <dbReference type="Proteomes" id="UP000242942"/>
    </source>
</evidence>
<evidence type="ECO:0000313" key="3">
    <source>
        <dbReference type="EMBL" id="SCQ16866.1"/>
    </source>
</evidence>
<feature type="compositionally biased region" description="Polar residues" evidence="2">
    <location>
        <begin position="905"/>
        <end position="917"/>
    </location>
</feature>
<keyword evidence="4" id="KW-1185">Reference proteome</keyword>
<feature type="region of interest" description="Disordered" evidence="2">
    <location>
        <begin position="1299"/>
        <end position="1321"/>
    </location>
</feature>
<keyword evidence="1" id="KW-0175">Coiled coil</keyword>
<reference evidence="3 4" key="1">
    <citation type="submission" date="2016-06" db="EMBL/GenBank/DDBJ databases">
        <authorList>
            <consortium name="Pathogen Informatics"/>
        </authorList>
    </citation>
    <scope>NUCLEOTIDE SEQUENCE [LARGE SCALE GENOMIC DNA]</scope>
    <source>
        <strain evidence="3">PocGH01</strain>
    </source>
</reference>
<dbReference type="VEuPathDB" id="PlasmoDB:PocGH01_14030500"/>
<dbReference type="EMBL" id="LT594595">
    <property type="protein sequence ID" value="SCQ16866.1"/>
    <property type="molecule type" value="Genomic_DNA"/>
</dbReference>
<dbReference type="OrthoDB" id="385349at2759"/>
<accession>A0A1D3U9P1</accession>
<organism evidence="3 4">
    <name type="scientific">Plasmodium ovale</name>
    <name type="common">malaria parasite P. ovale</name>
    <dbReference type="NCBI Taxonomy" id="36330"/>
    <lineage>
        <taxon>Eukaryota</taxon>
        <taxon>Sar</taxon>
        <taxon>Alveolata</taxon>
        <taxon>Apicomplexa</taxon>
        <taxon>Aconoidasida</taxon>
        <taxon>Haemosporida</taxon>
        <taxon>Plasmodiidae</taxon>
        <taxon>Plasmodium</taxon>
        <taxon>Plasmodium (Plasmodium)</taxon>
    </lineage>
</organism>
<proteinExistence type="predicted"/>
<gene>
    <name evidence="3" type="primary">PocGH01_14030500</name>
    <name evidence="3" type="ORF">POCGH01_14030500</name>
</gene>
<feature type="compositionally biased region" description="Basic and acidic residues" evidence="2">
    <location>
        <begin position="891"/>
        <end position="904"/>
    </location>
</feature>
<name>A0A1D3U9P1_PLAOA</name>